<dbReference type="InterPro" id="IPR007219">
    <property type="entry name" value="XnlR_reg_dom"/>
</dbReference>
<name>A0A0D2DJE1_9EURO</name>
<dbReference type="OrthoDB" id="39175at2759"/>
<dbReference type="CDD" id="cd12148">
    <property type="entry name" value="fungal_TF_MHR"/>
    <property type="match status" value="1"/>
</dbReference>
<keyword evidence="2" id="KW-0805">Transcription regulation</keyword>
<dbReference type="InterPro" id="IPR036864">
    <property type="entry name" value="Zn2-C6_fun-type_DNA-bd_sf"/>
</dbReference>
<dbReference type="Pfam" id="PF00172">
    <property type="entry name" value="Zn_clus"/>
    <property type="match status" value="1"/>
</dbReference>
<dbReference type="Gene3D" id="4.10.240.10">
    <property type="entry name" value="Zn(2)-C6 fungal-type DNA-binding domain"/>
    <property type="match status" value="1"/>
</dbReference>
<gene>
    <name evidence="8" type="ORF">PV06_04238</name>
</gene>
<dbReference type="STRING" id="215243.A0A0D2DJE1"/>
<feature type="compositionally biased region" description="Low complexity" evidence="6">
    <location>
        <begin position="166"/>
        <end position="177"/>
    </location>
</feature>
<keyword evidence="1" id="KW-0479">Metal-binding</keyword>
<feature type="domain" description="Zn(2)-C6 fungal-type" evidence="7">
    <location>
        <begin position="20"/>
        <end position="49"/>
    </location>
</feature>
<dbReference type="RefSeq" id="XP_016263309.1">
    <property type="nucleotide sequence ID" value="XM_016405103.1"/>
</dbReference>
<dbReference type="GO" id="GO:0000981">
    <property type="term" value="F:DNA-binding transcription factor activity, RNA polymerase II-specific"/>
    <property type="evidence" value="ECO:0007669"/>
    <property type="project" value="InterPro"/>
</dbReference>
<dbReference type="SUPFAM" id="SSF57701">
    <property type="entry name" value="Zn2/Cys6 DNA-binding domain"/>
    <property type="match status" value="1"/>
</dbReference>
<keyword evidence="4" id="KW-0804">Transcription</keyword>
<keyword evidence="9" id="KW-1185">Reference proteome</keyword>
<dbReference type="GO" id="GO:0003677">
    <property type="term" value="F:DNA binding"/>
    <property type="evidence" value="ECO:0007669"/>
    <property type="project" value="UniProtKB-KW"/>
</dbReference>
<dbReference type="EMBL" id="KN847335">
    <property type="protein sequence ID" value="KIW43093.1"/>
    <property type="molecule type" value="Genomic_DNA"/>
</dbReference>
<dbReference type="VEuPathDB" id="FungiDB:PV06_04238"/>
<dbReference type="PANTHER" id="PTHR46910">
    <property type="entry name" value="TRANSCRIPTION FACTOR PDR1"/>
    <property type="match status" value="1"/>
</dbReference>
<dbReference type="Pfam" id="PF04082">
    <property type="entry name" value="Fungal_trans"/>
    <property type="match status" value="1"/>
</dbReference>
<keyword evidence="5" id="KW-0539">Nucleus</keyword>
<dbReference type="PANTHER" id="PTHR46910:SF25">
    <property type="entry name" value="ABC-TRANSPORTER-REGULATING TRANSCRIPTION FACTOR"/>
    <property type="match status" value="1"/>
</dbReference>
<dbReference type="Proteomes" id="UP000053342">
    <property type="component" value="Unassembled WGS sequence"/>
</dbReference>
<protein>
    <recommendedName>
        <fullName evidence="7">Zn(2)-C6 fungal-type domain-containing protein</fullName>
    </recommendedName>
</protein>
<dbReference type="GeneID" id="27356312"/>
<dbReference type="HOGENOM" id="CLU_016058_0_0_1"/>
<feature type="region of interest" description="Disordered" evidence="6">
    <location>
        <begin position="96"/>
        <end position="193"/>
    </location>
</feature>
<evidence type="ECO:0000313" key="9">
    <source>
        <dbReference type="Proteomes" id="UP000053342"/>
    </source>
</evidence>
<evidence type="ECO:0000256" key="3">
    <source>
        <dbReference type="ARBA" id="ARBA00023125"/>
    </source>
</evidence>
<sequence>MSAADSAAHQGLTVPKRARACDFCRLKKIRCIGTHPCDNCIEHGESCIFSERQRRKKRRTHHDLARRLAEFESFLDAAREDQNLARIFVRNDAHQPFGSEQTQVSNAINRGRQDRPPTSNSETRFNDISNTVPLDRGPSPVGLPVQEAQQQQSRPSPREWERIEIASQASPKASKSSTFPYTPTQPSTKDTSGYETVKTGIEYWGPRTNMALCSKPGIAWVKARVRQPDFEAIASQFALDLAKRLKMDKRPSAERKPEPSLDVALQFSRAYFEEGTQASLGIIQRCSFETRLRTFLSGSQIDDDPAWYALRNTVYASGCRIELSKSATFREAQRESWAWFENALSVHSELLFCHTSLTGVQALALMAYVIEGISCPILQYMLCANALRLAVTQGLHRHPIQSWNLPEHEVAMRNCTFWALYCLDKDLAWRAGRPSTMDDDDITCEVPPSMYFQGLVRISRLSSIAYRKLASASALQSTPAEWVNNVVQMDTMLEELRQSLKDSLQLHFPLDLANVPAFLNNHEAVSLQFLFNTLTWDIHSALAHPWCRDIFNLDKSHEYRSQIERSSKILAETSKAAILECRFVHCDANCSLVKGYYTPLYAVINLFVSILQNLACATPSDLALMDVGAGHFARLSFATESDFNVPLVKNLALLANNALEVYKTIQPSQTSTLGQLDNDGSSFLSVAPPFVTAPEGVPGSFSEEHLHQDWLDASLNEDFEMWSIFYPGGPESHLQDPPIYEESRQSIP</sequence>
<dbReference type="PROSITE" id="PS00463">
    <property type="entry name" value="ZN2_CY6_FUNGAL_1"/>
    <property type="match status" value="1"/>
</dbReference>
<dbReference type="SMART" id="SM00066">
    <property type="entry name" value="GAL4"/>
    <property type="match status" value="1"/>
</dbReference>
<dbReference type="AlphaFoldDB" id="A0A0D2DJE1"/>
<evidence type="ECO:0000256" key="6">
    <source>
        <dbReference type="SAM" id="MobiDB-lite"/>
    </source>
</evidence>
<evidence type="ECO:0000256" key="2">
    <source>
        <dbReference type="ARBA" id="ARBA00023015"/>
    </source>
</evidence>
<evidence type="ECO:0000313" key="8">
    <source>
        <dbReference type="EMBL" id="KIW43093.1"/>
    </source>
</evidence>
<dbReference type="CDD" id="cd00067">
    <property type="entry name" value="GAL4"/>
    <property type="match status" value="1"/>
</dbReference>
<accession>A0A0D2DJE1</accession>
<evidence type="ECO:0000256" key="5">
    <source>
        <dbReference type="ARBA" id="ARBA00023242"/>
    </source>
</evidence>
<feature type="compositionally biased region" description="Polar residues" evidence="6">
    <location>
        <begin position="116"/>
        <end position="132"/>
    </location>
</feature>
<feature type="compositionally biased region" description="Polar residues" evidence="6">
    <location>
        <begin position="178"/>
        <end position="193"/>
    </location>
</feature>
<evidence type="ECO:0000259" key="7">
    <source>
        <dbReference type="PROSITE" id="PS50048"/>
    </source>
</evidence>
<dbReference type="SMART" id="SM00906">
    <property type="entry name" value="Fungal_trans"/>
    <property type="match status" value="1"/>
</dbReference>
<feature type="compositionally biased region" description="Polar residues" evidence="6">
    <location>
        <begin position="98"/>
        <end position="108"/>
    </location>
</feature>
<evidence type="ECO:0000256" key="1">
    <source>
        <dbReference type="ARBA" id="ARBA00022723"/>
    </source>
</evidence>
<proteinExistence type="predicted"/>
<evidence type="ECO:0000256" key="4">
    <source>
        <dbReference type="ARBA" id="ARBA00023163"/>
    </source>
</evidence>
<dbReference type="GO" id="GO:0006351">
    <property type="term" value="P:DNA-templated transcription"/>
    <property type="evidence" value="ECO:0007669"/>
    <property type="project" value="InterPro"/>
</dbReference>
<dbReference type="PROSITE" id="PS50048">
    <property type="entry name" value="ZN2_CY6_FUNGAL_2"/>
    <property type="match status" value="1"/>
</dbReference>
<dbReference type="InterPro" id="IPR050987">
    <property type="entry name" value="AtrR-like"/>
</dbReference>
<organism evidence="8 9">
    <name type="scientific">Exophiala oligosperma</name>
    <dbReference type="NCBI Taxonomy" id="215243"/>
    <lineage>
        <taxon>Eukaryota</taxon>
        <taxon>Fungi</taxon>
        <taxon>Dikarya</taxon>
        <taxon>Ascomycota</taxon>
        <taxon>Pezizomycotina</taxon>
        <taxon>Eurotiomycetes</taxon>
        <taxon>Chaetothyriomycetidae</taxon>
        <taxon>Chaetothyriales</taxon>
        <taxon>Herpotrichiellaceae</taxon>
        <taxon>Exophiala</taxon>
    </lineage>
</organism>
<dbReference type="InterPro" id="IPR001138">
    <property type="entry name" value="Zn2Cys6_DnaBD"/>
</dbReference>
<dbReference type="GO" id="GO:0008270">
    <property type="term" value="F:zinc ion binding"/>
    <property type="evidence" value="ECO:0007669"/>
    <property type="project" value="InterPro"/>
</dbReference>
<reference evidence="8 9" key="1">
    <citation type="submission" date="2015-01" db="EMBL/GenBank/DDBJ databases">
        <title>The Genome Sequence of Exophiala oligosperma CBS72588.</title>
        <authorList>
            <consortium name="The Broad Institute Genomics Platform"/>
            <person name="Cuomo C."/>
            <person name="de Hoog S."/>
            <person name="Gorbushina A."/>
            <person name="Stielow B."/>
            <person name="Teixiera M."/>
            <person name="Abouelleil A."/>
            <person name="Chapman S.B."/>
            <person name="Priest M."/>
            <person name="Young S.K."/>
            <person name="Wortman J."/>
            <person name="Nusbaum C."/>
            <person name="Birren B."/>
        </authorList>
    </citation>
    <scope>NUCLEOTIDE SEQUENCE [LARGE SCALE GENOMIC DNA]</scope>
    <source>
        <strain evidence="8 9">CBS 72588</strain>
    </source>
</reference>
<keyword evidence="3" id="KW-0238">DNA-binding</keyword>